<evidence type="ECO:0000256" key="1">
    <source>
        <dbReference type="SAM" id="MobiDB-lite"/>
    </source>
</evidence>
<dbReference type="EMBL" id="SJPP01000002">
    <property type="protein sequence ID" value="TWU08833.1"/>
    <property type="molecule type" value="Genomic_DNA"/>
</dbReference>
<accession>A0A5C6B9R7</accession>
<proteinExistence type="predicted"/>
<name>A0A5C6B9R7_9PLAN</name>
<protein>
    <submittedName>
        <fullName evidence="2">Uncharacterized protein</fullName>
    </submittedName>
</protein>
<dbReference type="Proteomes" id="UP000320735">
    <property type="component" value="Unassembled WGS sequence"/>
</dbReference>
<dbReference type="AlphaFoldDB" id="A0A5C6B9R7"/>
<evidence type="ECO:0000313" key="2">
    <source>
        <dbReference type="EMBL" id="TWU08833.1"/>
    </source>
</evidence>
<reference evidence="2 3" key="1">
    <citation type="submission" date="2019-02" db="EMBL/GenBank/DDBJ databases">
        <title>Deep-cultivation of Planctomycetes and their phenomic and genomic characterization uncovers novel biology.</title>
        <authorList>
            <person name="Wiegand S."/>
            <person name="Jogler M."/>
            <person name="Boedeker C."/>
            <person name="Pinto D."/>
            <person name="Vollmers J."/>
            <person name="Rivas-Marin E."/>
            <person name="Kohn T."/>
            <person name="Peeters S.H."/>
            <person name="Heuer A."/>
            <person name="Rast P."/>
            <person name="Oberbeckmann S."/>
            <person name="Bunk B."/>
            <person name="Jeske O."/>
            <person name="Meyerdierks A."/>
            <person name="Storesund J.E."/>
            <person name="Kallscheuer N."/>
            <person name="Luecker S."/>
            <person name="Lage O.M."/>
            <person name="Pohl T."/>
            <person name="Merkel B.J."/>
            <person name="Hornburger P."/>
            <person name="Mueller R.-W."/>
            <person name="Bruemmer F."/>
            <person name="Labrenz M."/>
            <person name="Spormann A.M."/>
            <person name="Op Den Camp H."/>
            <person name="Overmann J."/>
            <person name="Amann R."/>
            <person name="Jetten M.S.M."/>
            <person name="Mascher T."/>
            <person name="Medema M.H."/>
            <person name="Devos D.P."/>
            <person name="Kaster A.-K."/>
            <person name="Ovreas L."/>
            <person name="Rohde M."/>
            <person name="Galperin M.Y."/>
            <person name="Jogler C."/>
        </authorList>
    </citation>
    <scope>NUCLEOTIDE SEQUENCE [LARGE SCALE GENOMIC DNA]</scope>
    <source>
        <strain evidence="2 3">CA54</strain>
    </source>
</reference>
<evidence type="ECO:0000313" key="3">
    <source>
        <dbReference type="Proteomes" id="UP000320735"/>
    </source>
</evidence>
<comment type="caution">
    <text evidence="2">The sequence shown here is derived from an EMBL/GenBank/DDBJ whole genome shotgun (WGS) entry which is preliminary data.</text>
</comment>
<gene>
    <name evidence="2" type="ORF">CA54_40700</name>
</gene>
<feature type="compositionally biased region" description="Polar residues" evidence="1">
    <location>
        <begin position="56"/>
        <end position="70"/>
    </location>
</feature>
<sequence>MLIFYKTLKAHEKARQEGSGNLSPGQVFTFPAKGYTGDINNTLDGQVHLSADRLENQTSAERSAQQTSLSGRREAAKVVAR</sequence>
<feature type="compositionally biased region" description="Basic and acidic residues" evidence="1">
    <location>
        <begin position="71"/>
        <end position="81"/>
    </location>
</feature>
<organism evidence="2 3">
    <name type="scientific">Symmachiella macrocystis</name>
    <dbReference type="NCBI Taxonomy" id="2527985"/>
    <lineage>
        <taxon>Bacteria</taxon>
        <taxon>Pseudomonadati</taxon>
        <taxon>Planctomycetota</taxon>
        <taxon>Planctomycetia</taxon>
        <taxon>Planctomycetales</taxon>
        <taxon>Planctomycetaceae</taxon>
        <taxon>Symmachiella</taxon>
    </lineage>
</organism>
<feature type="region of interest" description="Disordered" evidence="1">
    <location>
        <begin position="55"/>
        <end position="81"/>
    </location>
</feature>
<keyword evidence="3" id="KW-1185">Reference proteome</keyword>